<dbReference type="InterPro" id="IPR001750">
    <property type="entry name" value="ND/Mrp_TM"/>
</dbReference>
<dbReference type="PANTHER" id="PTHR42682:SF3">
    <property type="entry name" value="FORMATE HYDROGENLYASE SUBUNIT 3-RELATED"/>
    <property type="match status" value="1"/>
</dbReference>
<feature type="transmembrane region" description="Helical" evidence="7">
    <location>
        <begin position="380"/>
        <end position="408"/>
    </location>
</feature>
<reference evidence="9 10" key="1">
    <citation type="submission" date="2018-05" db="EMBL/GenBank/DDBJ databases">
        <title>Draft genome of Methanospirillum stamsii Pt1.</title>
        <authorList>
            <person name="Dueholm M.S."/>
            <person name="Nielsen P.H."/>
            <person name="Bakmann L.F."/>
            <person name="Otzen D.E."/>
        </authorList>
    </citation>
    <scope>NUCLEOTIDE SEQUENCE [LARGE SCALE GENOMIC DNA]</scope>
    <source>
        <strain evidence="9 10">Pt1</strain>
    </source>
</reference>
<comment type="subcellular location">
    <subcellularLocation>
        <location evidence="1">Cell membrane</location>
        <topology evidence="1">Multi-pass membrane protein</topology>
    </subcellularLocation>
</comment>
<feature type="transmembrane region" description="Helical" evidence="7">
    <location>
        <begin position="6"/>
        <end position="22"/>
    </location>
</feature>
<comment type="caution">
    <text evidence="9">The sequence shown here is derived from an EMBL/GenBank/DDBJ whole genome shotgun (WGS) entry which is preliminary data.</text>
</comment>
<evidence type="ECO:0000256" key="2">
    <source>
        <dbReference type="ARBA" id="ARBA00022475"/>
    </source>
</evidence>
<protein>
    <submittedName>
        <fullName evidence="9">Hydrogenase membrane subunit</fullName>
    </submittedName>
</protein>
<evidence type="ECO:0000256" key="3">
    <source>
        <dbReference type="ARBA" id="ARBA00022692"/>
    </source>
</evidence>
<dbReference type="Pfam" id="PF00361">
    <property type="entry name" value="Proton_antipo_M"/>
    <property type="match status" value="1"/>
</dbReference>
<dbReference type="Proteomes" id="UP000245934">
    <property type="component" value="Unassembled WGS sequence"/>
</dbReference>
<evidence type="ECO:0000256" key="1">
    <source>
        <dbReference type="ARBA" id="ARBA00004651"/>
    </source>
</evidence>
<feature type="transmembrane region" description="Helical" evidence="7">
    <location>
        <begin position="34"/>
        <end position="55"/>
    </location>
</feature>
<dbReference type="InterPro" id="IPR052175">
    <property type="entry name" value="ComplexI-like_HydComp"/>
</dbReference>
<dbReference type="EMBL" id="QGMZ01000027">
    <property type="protein sequence ID" value="PWR72422.1"/>
    <property type="molecule type" value="Genomic_DNA"/>
</dbReference>
<feature type="transmembrane region" description="Helical" evidence="7">
    <location>
        <begin position="267"/>
        <end position="288"/>
    </location>
</feature>
<dbReference type="GO" id="GO:0016491">
    <property type="term" value="F:oxidoreductase activity"/>
    <property type="evidence" value="ECO:0007669"/>
    <property type="project" value="UniProtKB-KW"/>
</dbReference>
<dbReference type="GO" id="GO:0005886">
    <property type="term" value="C:plasma membrane"/>
    <property type="evidence" value="ECO:0007669"/>
    <property type="project" value="UniProtKB-SubCell"/>
</dbReference>
<feature type="transmembrane region" description="Helical" evidence="7">
    <location>
        <begin position="109"/>
        <end position="126"/>
    </location>
</feature>
<name>A0A2V2MWY7_9EURY</name>
<dbReference type="NCBIfam" id="NF006418">
    <property type="entry name" value="PRK08667.1"/>
    <property type="match status" value="1"/>
</dbReference>
<evidence type="ECO:0000256" key="4">
    <source>
        <dbReference type="ARBA" id="ARBA00022989"/>
    </source>
</evidence>
<keyword evidence="5" id="KW-0560">Oxidoreductase</keyword>
<feature type="transmembrane region" description="Helical" evidence="7">
    <location>
        <begin position="420"/>
        <end position="451"/>
    </location>
</feature>
<dbReference type="PRINTS" id="PR01437">
    <property type="entry name" value="NUOXDRDTASE4"/>
</dbReference>
<organism evidence="9 10">
    <name type="scientific">Methanospirillum stamsii</name>
    <dbReference type="NCBI Taxonomy" id="1277351"/>
    <lineage>
        <taxon>Archaea</taxon>
        <taxon>Methanobacteriati</taxon>
        <taxon>Methanobacteriota</taxon>
        <taxon>Stenosarchaea group</taxon>
        <taxon>Methanomicrobia</taxon>
        <taxon>Methanomicrobiales</taxon>
        <taxon>Methanospirillaceae</taxon>
        <taxon>Methanospirillum</taxon>
    </lineage>
</organism>
<dbReference type="OrthoDB" id="371891at2157"/>
<feature type="transmembrane region" description="Helical" evidence="7">
    <location>
        <begin position="203"/>
        <end position="223"/>
    </location>
</feature>
<feature type="transmembrane region" description="Helical" evidence="7">
    <location>
        <begin position="624"/>
        <end position="642"/>
    </location>
</feature>
<feature type="transmembrane region" description="Helical" evidence="7">
    <location>
        <begin position="235"/>
        <end position="255"/>
    </location>
</feature>
<feature type="transmembrane region" description="Helical" evidence="7">
    <location>
        <begin position="501"/>
        <end position="523"/>
    </location>
</feature>
<dbReference type="PANTHER" id="PTHR42682">
    <property type="entry name" value="HYDROGENASE-4 COMPONENT F"/>
    <property type="match status" value="1"/>
</dbReference>
<evidence type="ECO:0000256" key="5">
    <source>
        <dbReference type="ARBA" id="ARBA00023002"/>
    </source>
</evidence>
<keyword evidence="6 7" id="KW-0472">Membrane</keyword>
<dbReference type="RefSeq" id="WP_109941482.1">
    <property type="nucleotide sequence ID" value="NZ_CP176366.1"/>
</dbReference>
<dbReference type="GO" id="GO:0008137">
    <property type="term" value="F:NADH dehydrogenase (ubiquinone) activity"/>
    <property type="evidence" value="ECO:0007669"/>
    <property type="project" value="InterPro"/>
</dbReference>
<dbReference type="InterPro" id="IPR003918">
    <property type="entry name" value="NADH_UbQ_OxRdtase"/>
</dbReference>
<feature type="transmembrane region" description="Helical" evidence="7">
    <location>
        <begin position="132"/>
        <end position="151"/>
    </location>
</feature>
<evidence type="ECO:0000259" key="8">
    <source>
        <dbReference type="Pfam" id="PF00361"/>
    </source>
</evidence>
<feature type="transmembrane region" description="Helical" evidence="7">
    <location>
        <begin position="163"/>
        <end position="183"/>
    </location>
</feature>
<keyword evidence="4 7" id="KW-1133">Transmembrane helix</keyword>
<evidence type="ECO:0000313" key="10">
    <source>
        <dbReference type="Proteomes" id="UP000245934"/>
    </source>
</evidence>
<dbReference type="GeneID" id="97608344"/>
<keyword evidence="10" id="KW-1185">Reference proteome</keyword>
<gene>
    <name evidence="9" type="ORF">DLD82_12610</name>
</gene>
<evidence type="ECO:0000256" key="7">
    <source>
        <dbReference type="SAM" id="Phobius"/>
    </source>
</evidence>
<feature type="transmembrane region" description="Helical" evidence="7">
    <location>
        <begin position="75"/>
        <end position="97"/>
    </location>
</feature>
<sequence>MSELFLFIVLLYTLSGVIPLCIRKKRIWSVSSIIMCGGGILLTLFSLPCLLPSSAKTILFQGEWVTFPITIGIDRLSAVFCILLGILSLSVALYTPGYLDRMHGNRRKYVVSGFIPLFLLSMLLVILAGTTFAFLVFWELMAILSFFLVLTEFEEEKTRYASLFYLAMTQLSTVFVFLGILLIRMVTGSWEYPALLSGNDPLIFLSFLCLFFGIAIKSGVIPFHKWLPHAHPAAPSPVSALMSGMMISTALYALFRVVTGFYTPGVVYGFLILAFGCLTAVLGVMYALKEQDLKGLLAYSSIDNTGIILIGTGLWAVFSAFGYPALALMALAGAVFHAISHGLFKGLLFLTAGSVCQAAGTRNIDEMGGILVRMPWTGGFFFIGVLSIASIPPFSGFIGELLILQSLIGGLSELSPLLQIVMVVVLSLFSLTGALTVTTFVKAFGLTFLALPRSEGAKKAREVPWPMYAGPAVLAGVSAGLGIFSGQIFSFLGYPGLLPDLLVLFLLLLGTTILVYAAVWSYASRKTRITRTWDCGMMAPSSRMEYTGSGFTEPVVRFFGALYRTRIFSTREYLDPHQCLYKSGTGGIRLMKYFEECLYLPIARRIDRYASLVSSLQNGDVDRYVLYVFCTVLVLILILGWSA</sequence>
<evidence type="ECO:0000256" key="6">
    <source>
        <dbReference type="ARBA" id="ARBA00023136"/>
    </source>
</evidence>
<dbReference type="AlphaFoldDB" id="A0A2V2MWY7"/>
<feature type="transmembrane region" description="Helical" evidence="7">
    <location>
        <begin position="472"/>
        <end position="495"/>
    </location>
</feature>
<accession>A0A2V2MWY7</accession>
<keyword evidence="3 7" id="KW-0812">Transmembrane</keyword>
<proteinExistence type="predicted"/>
<dbReference type="GO" id="GO:0042773">
    <property type="term" value="P:ATP synthesis coupled electron transport"/>
    <property type="evidence" value="ECO:0007669"/>
    <property type="project" value="InterPro"/>
</dbReference>
<evidence type="ECO:0000313" key="9">
    <source>
        <dbReference type="EMBL" id="PWR72422.1"/>
    </source>
</evidence>
<keyword evidence="2" id="KW-1003">Cell membrane</keyword>
<feature type="domain" description="NADH:quinone oxidoreductase/Mrp antiporter transmembrane" evidence="8">
    <location>
        <begin position="132"/>
        <end position="428"/>
    </location>
</feature>